<dbReference type="PROSITE" id="PS50943">
    <property type="entry name" value="HTH_CROC1"/>
    <property type="match status" value="1"/>
</dbReference>
<dbReference type="InterPro" id="IPR010982">
    <property type="entry name" value="Lambda_DNA-bd_dom_sf"/>
</dbReference>
<dbReference type="SMART" id="SM00354">
    <property type="entry name" value="HTH_LACI"/>
    <property type="match status" value="1"/>
</dbReference>
<dbReference type="InterPro" id="IPR028082">
    <property type="entry name" value="Peripla_BP_I"/>
</dbReference>
<evidence type="ECO:0000259" key="6">
    <source>
        <dbReference type="PROSITE" id="PS50932"/>
    </source>
</evidence>
<dbReference type="InterPro" id="IPR001761">
    <property type="entry name" value="Peripla_BP/Lac1_sug-bd_dom"/>
</dbReference>
<reference evidence="8 9" key="1">
    <citation type="journal article" date="2023" name="Microbiol. Spectr.">
        <title>Symbiosis of Carpenter Bees with Uncharacterized Lactic Acid Bacteria Showing NAD Auxotrophy.</title>
        <authorList>
            <person name="Kawasaki S."/>
            <person name="Ozawa K."/>
            <person name="Mori T."/>
            <person name="Yamamoto A."/>
            <person name="Ito M."/>
            <person name="Ohkuma M."/>
            <person name="Sakamoto M."/>
            <person name="Matsutani M."/>
        </authorList>
    </citation>
    <scope>NUCLEOTIDE SEQUENCE [LARGE SCALE GENOMIC DNA]</scope>
    <source>
        <strain evidence="8 9">Kim37-2</strain>
    </source>
</reference>
<evidence type="ECO:0000259" key="7">
    <source>
        <dbReference type="PROSITE" id="PS50943"/>
    </source>
</evidence>
<dbReference type="Proteomes" id="UP001321766">
    <property type="component" value="Chromosome"/>
</dbReference>
<keyword evidence="9" id="KW-1185">Reference proteome</keyword>
<evidence type="ECO:0000313" key="9">
    <source>
        <dbReference type="Proteomes" id="UP001321766"/>
    </source>
</evidence>
<dbReference type="Pfam" id="PF00356">
    <property type="entry name" value="LacI"/>
    <property type="match status" value="1"/>
</dbReference>
<dbReference type="EMBL" id="AP026798">
    <property type="protein sequence ID" value="BDR53842.1"/>
    <property type="molecule type" value="Genomic_DNA"/>
</dbReference>
<dbReference type="Pfam" id="PF13377">
    <property type="entry name" value="Peripla_BP_3"/>
    <property type="match status" value="1"/>
</dbReference>
<accession>A0ABM8BAA2</accession>
<evidence type="ECO:0000256" key="4">
    <source>
        <dbReference type="ARBA" id="ARBA00023163"/>
    </source>
</evidence>
<evidence type="ECO:0000313" key="8">
    <source>
        <dbReference type="EMBL" id="BDR53842.1"/>
    </source>
</evidence>
<name>A0ABM8BAA2_9BIFI</name>
<keyword evidence="3" id="KW-0238">DNA-binding</keyword>
<keyword evidence="1" id="KW-0678">Repressor</keyword>
<dbReference type="PROSITE" id="PS50932">
    <property type="entry name" value="HTH_LACI_2"/>
    <property type="match status" value="1"/>
</dbReference>
<keyword evidence="2" id="KW-0805">Transcription regulation</keyword>
<evidence type="ECO:0000256" key="2">
    <source>
        <dbReference type="ARBA" id="ARBA00023015"/>
    </source>
</evidence>
<dbReference type="Pfam" id="PF00532">
    <property type="entry name" value="Peripla_BP_1"/>
    <property type="match status" value="1"/>
</dbReference>
<gene>
    <name evidence="8" type="ORF">KIM372_17490</name>
</gene>
<evidence type="ECO:0000256" key="5">
    <source>
        <dbReference type="SAM" id="MobiDB-lite"/>
    </source>
</evidence>
<proteinExistence type="predicted"/>
<protein>
    <submittedName>
        <fullName evidence="8">LacI family transcriptional regulator</fullName>
    </submittedName>
</protein>
<dbReference type="InterPro" id="IPR000843">
    <property type="entry name" value="HTH_LacI"/>
</dbReference>
<evidence type="ECO:0000256" key="3">
    <source>
        <dbReference type="ARBA" id="ARBA00023125"/>
    </source>
</evidence>
<dbReference type="PANTHER" id="PTHR30146">
    <property type="entry name" value="LACI-RELATED TRANSCRIPTIONAL REPRESSOR"/>
    <property type="match status" value="1"/>
</dbReference>
<evidence type="ECO:0000256" key="1">
    <source>
        <dbReference type="ARBA" id="ARBA00022491"/>
    </source>
</evidence>
<feature type="region of interest" description="Disordered" evidence="5">
    <location>
        <begin position="326"/>
        <end position="370"/>
    </location>
</feature>
<dbReference type="SUPFAM" id="SSF47413">
    <property type="entry name" value="lambda repressor-like DNA-binding domains"/>
    <property type="match status" value="1"/>
</dbReference>
<dbReference type="InterPro" id="IPR046335">
    <property type="entry name" value="LacI/GalR-like_sensor"/>
</dbReference>
<sequence length="396" mass="43229">MVGMRDVAREAGVSTSTVSLVVNGNGYVSDSMARRVSQAMQQLNYVPNELARNFSRNRTNLVGIIVPTIRHPFFASLAASLQRALYERQLRTVLCSTADVDQDVSQYVDMLRRRAMDGIIMGAHAVYPANYWSSIDRPIVAFDRYLGNSIPSVGSDHSQGGRLAAQLFVQTGVRHVVEIGGPRTHYQTAAGMQSISLGSVRIAGQTTFPPIRYHLAFERTLRQAGIPYNYIEIESVARMEEFRQAAHKAFETYPDLDAIVAPDLAAAFCVQEAIGRGRAIPSDLQVIAYDGTYVADLAGIKLTSVLQNVDAVANALARQMVTEIQGQTSAEPTAEQADKDDQSAEGPQPGMLPKPTSQAPAQPAAQLEPGVRNELIPMSIKLGESTRWQGRLEDLR</sequence>
<dbReference type="Gene3D" id="1.10.260.40">
    <property type="entry name" value="lambda repressor-like DNA-binding domains"/>
    <property type="match status" value="1"/>
</dbReference>
<keyword evidence="4" id="KW-0804">Transcription</keyword>
<dbReference type="CDD" id="cd06291">
    <property type="entry name" value="PBP1_Qymf-like"/>
    <property type="match status" value="1"/>
</dbReference>
<organism evidence="8 9">
    <name type="scientific">Bombiscardovia nodaiensis</name>
    <dbReference type="NCBI Taxonomy" id="2932181"/>
    <lineage>
        <taxon>Bacteria</taxon>
        <taxon>Bacillati</taxon>
        <taxon>Actinomycetota</taxon>
        <taxon>Actinomycetes</taxon>
        <taxon>Bifidobacteriales</taxon>
        <taxon>Bifidobacteriaceae</taxon>
        <taxon>Bombiscardovia</taxon>
    </lineage>
</organism>
<dbReference type="PANTHER" id="PTHR30146:SF95">
    <property type="entry name" value="RIBOSE OPERON REPRESSOR"/>
    <property type="match status" value="1"/>
</dbReference>
<feature type="domain" description="HTH cro/C1-type" evidence="7">
    <location>
        <begin position="4"/>
        <end position="46"/>
    </location>
</feature>
<dbReference type="Gene3D" id="3.40.50.2300">
    <property type="match status" value="2"/>
</dbReference>
<feature type="domain" description="HTH lacI-type" evidence="6">
    <location>
        <begin position="2"/>
        <end position="56"/>
    </location>
</feature>
<dbReference type="InterPro" id="IPR001387">
    <property type="entry name" value="Cro/C1-type_HTH"/>
</dbReference>
<dbReference type="PROSITE" id="PS00356">
    <property type="entry name" value="HTH_LACI_1"/>
    <property type="match status" value="1"/>
</dbReference>
<dbReference type="CDD" id="cd01392">
    <property type="entry name" value="HTH_LacI"/>
    <property type="match status" value="1"/>
</dbReference>
<dbReference type="SUPFAM" id="SSF53822">
    <property type="entry name" value="Periplasmic binding protein-like I"/>
    <property type="match status" value="1"/>
</dbReference>